<dbReference type="InterPro" id="IPR035965">
    <property type="entry name" value="PAS-like_dom_sf"/>
</dbReference>
<keyword evidence="1" id="KW-1133">Transmembrane helix</keyword>
<feature type="domain" description="PAS" evidence="2">
    <location>
        <begin position="366"/>
        <end position="438"/>
    </location>
</feature>
<evidence type="ECO:0000256" key="1">
    <source>
        <dbReference type="SAM" id="Phobius"/>
    </source>
</evidence>
<dbReference type="Pfam" id="PF07695">
    <property type="entry name" value="7TMR-DISM_7TM"/>
    <property type="match status" value="1"/>
</dbReference>
<feature type="transmembrane region" description="Helical" evidence="1">
    <location>
        <begin position="153"/>
        <end position="175"/>
    </location>
</feature>
<dbReference type="CDD" id="cd00130">
    <property type="entry name" value="PAS"/>
    <property type="match status" value="1"/>
</dbReference>
<dbReference type="InterPro" id="IPR011623">
    <property type="entry name" value="7TMR_DISM_rcpt_extracell_dom1"/>
</dbReference>
<dbReference type="SMART" id="SM00086">
    <property type="entry name" value="PAC"/>
    <property type="match status" value="1"/>
</dbReference>
<evidence type="ECO:0000259" key="2">
    <source>
        <dbReference type="PROSITE" id="PS50112"/>
    </source>
</evidence>
<proteinExistence type="predicted"/>
<feature type="transmembrane region" description="Helical" evidence="1">
    <location>
        <begin position="333"/>
        <end position="354"/>
    </location>
</feature>
<feature type="domain" description="GGDEF" evidence="5">
    <location>
        <begin position="527"/>
        <end position="660"/>
    </location>
</feature>
<dbReference type="Gene3D" id="3.30.450.20">
    <property type="entry name" value="PAS domain"/>
    <property type="match status" value="1"/>
</dbReference>
<feature type="transmembrane region" description="Helical" evidence="1">
    <location>
        <begin position="276"/>
        <end position="294"/>
    </location>
</feature>
<keyword evidence="1" id="KW-0812">Transmembrane</keyword>
<dbReference type="CDD" id="cd01949">
    <property type="entry name" value="GGDEF"/>
    <property type="match status" value="1"/>
</dbReference>
<evidence type="ECO:0000313" key="6">
    <source>
        <dbReference type="EMBL" id="RAI28089.1"/>
    </source>
</evidence>
<dbReference type="SUPFAM" id="SSF55785">
    <property type="entry name" value="PYP-like sensor domain (PAS domain)"/>
    <property type="match status" value="1"/>
</dbReference>
<organism evidence="6 7">
    <name type="scientific">Rhodobium orientis</name>
    <dbReference type="NCBI Taxonomy" id="34017"/>
    <lineage>
        <taxon>Bacteria</taxon>
        <taxon>Pseudomonadati</taxon>
        <taxon>Pseudomonadota</taxon>
        <taxon>Alphaproteobacteria</taxon>
        <taxon>Hyphomicrobiales</taxon>
        <taxon>Rhodobiaceae</taxon>
        <taxon>Rhodobium</taxon>
    </lineage>
</organism>
<dbReference type="NCBIfam" id="TIGR00254">
    <property type="entry name" value="GGDEF"/>
    <property type="match status" value="1"/>
</dbReference>
<dbReference type="SMART" id="SM00267">
    <property type="entry name" value="GGDEF"/>
    <property type="match status" value="1"/>
</dbReference>
<dbReference type="InterPro" id="IPR000700">
    <property type="entry name" value="PAS-assoc_C"/>
</dbReference>
<dbReference type="SUPFAM" id="SSF141868">
    <property type="entry name" value="EAL domain-like"/>
    <property type="match status" value="1"/>
</dbReference>
<dbReference type="PANTHER" id="PTHR44757">
    <property type="entry name" value="DIGUANYLATE CYCLASE DGCP"/>
    <property type="match status" value="1"/>
</dbReference>
<sequence length="929" mass="102937">MPLDVDALDLTRSIELHTNVGDRLQVSTAPGPDGIVRRIEVTSRSGENSDWAVFALTNPGDEQIDRLLVAPHFRLVGSGLIKPDLGASRIASITPSQGFAPERQPSQEADVFFITLDPGAVITFVAELSTPTLPQLYLWEPNAYKDSINSYTLFKGIVLGISGLLALFLTILFVVKGTIMFPATATLAWAVLGYLCIDFGFLNRLLRLEPGNDQIYRAGAEVVFAASLVIFLYAYLNLNRWHIRYSHVALVFLLLLGALLGVAVANPSLAAGIARIMLGLLGIFGFALVLWLAYQHYDRAIMLIPTWFLLLVWLFGSALTVTGNLANDFVQPALAGGLVLFVLLLGFTVMQHAFAGGAVAEGLFSDAERRALAITGAGDIIWDWDVPRDRIFTSAEADELLGLKRGALDGPARDWLDVLHPQDRDGFRATLDAVVDQRRGRMSQFFRLRGQDGHFRWFHLRARPILGSDGEVIRCVGTMLDVTDVKTTEERLLHDAVHDNLTGLPNRELYLDRLDRTLTRATNEDGRKPAVFLLDIDRFKQVNDNLGLSVGDSILLTMARRLGRLLKPEDTLARVGGDEFAIILMSEQEPDKVAAFADSIRRTVRAPITFGDREIFLTVSIGIATFDAKQLDNEEMVKDAEIAMYAAKGRGGDRIEAFRPALRQHRTDLVEMEAELRRALEREEIKVLYQPIVRLDDKTIAGFEALVRWEHPRRGRLNAGEFIPLAERTGLINELGMFVLERAARQLAAWQNQVTTSFPIFASVNVSSRQLLRHDLVNDVKAVIARSDVVRGTLKLEVTESLVMENPEFASKVLERLRELGAGLSLDDFGTGYSSLSYLQRFPFDTIKVDQSFVRANGRSSRPVILRSIVGLAHDLGMQVVAEGAETESDALELLQLGCEYVQGFLYGQPMTAADARKLLEAQGAIRNH</sequence>
<reference evidence="6 7" key="1">
    <citation type="submission" date="2017-07" db="EMBL/GenBank/DDBJ databases">
        <title>Draft Genome Sequences of Select Purple Nonsulfur Bacteria.</title>
        <authorList>
            <person name="Lasarre B."/>
            <person name="Mckinlay J.B."/>
        </authorList>
    </citation>
    <scope>NUCLEOTIDE SEQUENCE [LARGE SCALE GENOMIC DNA]</scope>
    <source>
        <strain evidence="6 7">DSM 11290</strain>
    </source>
</reference>
<dbReference type="PROSITE" id="PS50112">
    <property type="entry name" value="PAS"/>
    <property type="match status" value="1"/>
</dbReference>
<feature type="transmembrane region" description="Helical" evidence="1">
    <location>
        <begin position="300"/>
        <end position="321"/>
    </location>
</feature>
<feature type="transmembrane region" description="Helical" evidence="1">
    <location>
        <begin position="187"/>
        <end position="206"/>
    </location>
</feature>
<dbReference type="SMART" id="SM00052">
    <property type="entry name" value="EAL"/>
    <property type="match status" value="1"/>
</dbReference>
<evidence type="ECO:0000259" key="4">
    <source>
        <dbReference type="PROSITE" id="PS50883"/>
    </source>
</evidence>
<dbReference type="InterPro" id="IPR001633">
    <property type="entry name" value="EAL_dom"/>
</dbReference>
<feature type="domain" description="EAL" evidence="4">
    <location>
        <begin position="669"/>
        <end position="924"/>
    </location>
</feature>
<feature type="transmembrane region" description="Helical" evidence="1">
    <location>
        <begin position="242"/>
        <end position="264"/>
    </location>
</feature>
<dbReference type="CDD" id="cd01948">
    <property type="entry name" value="EAL"/>
    <property type="match status" value="1"/>
</dbReference>
<dbReference type="InterPro" id="IPR000014">
    <property type="entry name" value="PAS"/>
</dbReference>
<dbReference type="SUPFAM" id="SSF55073">
    <property type="entry name" value="Nucleotide cyclase"/>
    <property type="match status" value="1"/>
</dbReference>
<comment type="caution">
    <text evidence="6">The sequence shown here is derived from an EMBL/GenBank/DDBJ whole genome shotgun (WGS) entry which is preliminary data.</text>
</comment>
<dbReference type="PROSITE" id="PS50113">
    <property type="entry name" value="PAC"/>
    <property type="match status" value="1"/>
</dbReference>
<dbReference type="OrthoDB" id="9814202at2"/>
<accession>A0A327JNT2</accession>
<dbReference type="EMBL" id="NPEV01000012">
    <property type="protein sequence ID" value="RAI28089.1"/>
    <property type="molecule type" value="Genomic_DNA"/>
</dbReference>
<dbReference type="Pfam" id="PF00990">
    <property type="entry name" value="GGDEF"/>
    <property type="match status" value="1"/>
</dbReference>
<keyword evidence="7" id="KW-1185">Reference proteome</keyword>
<evidence type="ECO:0000259" key="3">
    <source>
        <dbReference type="PROSITE" id="PS50113"/>
    </source>
</evidence>
<dbReference type="InterPro" id="IPR013655">
    <property type="entry name" value="PAS_fold_3"/>
</dbReference>
<dbReference type="InterPro" id="IPR029787">
    <property type="entry name" value="Nucleotide_cyclase"/>
</dbReference>
<evidence type="ECO:0000313" key="7">
    <source>
        <dbReference type="Proteomes" id="UP000249299"/>
    </source>
</evidence>
<evidence type="ECO:0000259" key="5">
    <source>
        <dbReference type="PROSITE" id="PS50887"/>
    </source>
</evidence>
<keyword evidence="1" id="KW-0472">Membrane</keyword>
<feature type="transmembrane region" description="Helical" evidence="1">
    <location>
        <begin position="218"/>
        <end position="236"/>
    </location>
</feature>
<dbReference type="PROSITE" id="PS50887">
    <property type="entry name" value="GGDEF"/>
    <property type="match status" value="1"/>
</dbReference>
<dbReference type="InterPro" id="IPR043128">
    <property type="entry name" value="Rev_trsase/Diguanyl_cyclase"/>
</dbReference>
<dbReference type="PROSITE" id="PS50883">
    <property type="entry name" value="EAL"/>
    <property type="match status" value="1"/>
</dbReference>
<dbReference type="InterPro" id="IPR052155">
    <property type="entry name" value="Biofilm_reg_signaling"/>
</dbReference>
<dbReference type="AlphaFoldDB" id="A0A327JNT2"/>
<dbReference type="InterPro" id="IPR001610">
    <property type="entry name" value="PAC"/>
</dbReference>
<gene>
    <name evidence="6" type="ORF">CH339_08240</name>
</gene>
<dbReference type="Pfam" id="PF08447">
    <property type="entry name" value="PAS_3"/>
    <property type="match status" value="1"/>
</dbReference>
<name>A0A327JNT2_9HYPH</name>
<dbReference type="InterPro" id="IPR035919">
    <property type="entry name" value="EAL_sf"/>
</dbReference>
<dbReference type="SMART" id="SM00091">
    <property type="entry name" value="PAS"/>
    <property type="match status" value="1"/>
</dbReference>
<protein>
    <submittedName>
        <fullName evidence="6">Sensor domain-containing phosphodiesterase</fullName>
    </submittedName>
</protein>
<dbReference type="NCBIfam" id="TIGR00229">
    <property type="entry name" value="sensory_box"/>
    <property type="match status" value="1"/>
</dbReference>
<feature type="domain" description="PAC" evidence="3">
    <location>
        <begin position="442"/>
        <end position="494"/>
    </location>
</feature>
<dbReference type="InterPro" id="IPR000160">
    <property type="entry name" value="GGDEF_dom"/>
</dbReference>
<dbReference type="Pfam" id="PF00563">
    <property type="entry name" value="EAL"/>
    <property type="match status" value="1"/>
</dbReference>
<dbReference type="PANTHER" id="PTHR44757:SF2">
    <property type="entry name" value="BIOFILM ARCHITECTURE MAINTENANCE PROTEIN MBAA"/>
    <property type="match status" value="1"/>
</dbReference>
<dbReference type="Gene3D" id="3.20.20.450">
    <property type="entry name" value="EAL domain"/>
    <property type="match status" value="1"/>
</dbReference>
<dbReference type="Proteomes" id="UP000249299">
    <property type="component" value="Unassembled WGS sequence"/>
</dbReference>
<dbReference type="Gene3D" id="3.30.70.270">
    <property type="match status" value="1"/>
</dbReference>